<gene>
    <name evidence="8" type="ORF">DI598_14415</name>
</gene>
<dbReference type="GO" id="GO:0009055">
    <property type="term" value="F:electron transfer activity"/>
    <property type="evidence" value="ECO:0007669"/>
    <property type="project" value="InterPro"/>
</dbReference>
<comment type="subcellular location">
    <subcellularLocation>
        <location evidence="1">Cell envelope</location>
    </subcellularLocation>
</comment>
<proteinExistence type="predicted"/>
<evidence type="ECO:0000256" key="6">
    <source>
        <dbReference type="PROSITE-ProRule" id="PRU00433"/>
    </source>
</evidence>
<dbReference type="InterPro" id="IPR036909">
    <property type="entry name" value="Cyt_c-like_dom_sf"/>
</dbReference>
<keyword evidence="8" id="KW-0575">Peroxidase</keyword>
<feature type="domain" description="Cytochrome c" evidence="7">
    <location>
        <begin position="110"/>
        <end position="234"/>
    </location>
</feature>
<keyword evidence="3 6" id="KW-0479">Metal-binding</keyword>
<keyword evidence="5 6" id="KW-0408">Iron</keyword>
<dbReference type="PROSITE" id="PS51007">
    <property type="entry name" value="CYTC"/>
    <property type="match status" value="1"/>
</dbReference>
<dbReference type="GO" id="GO:0020037">
    <property type="term" value="F:heme binding"/>
    <property type="evidence" value="ECO:0007669"/>
    <property type="project" value="InterPro"/>
</dbReference>
<dbReference type="Gene3D" id="1.10.760.10">
    <property type="entry name" value="Cytochrome c-like domain"/>
    <property type="match status" value="2"/>
</dbReference>
<keyword evidence="4" id="KW-0560">Oxidoreductase</keyword>
<dbReference type="Pfam" id="PF03150">
    <property type="entry name" value="CCP_MauG"/>
    <property type="match status" value="1"/>
</dbReference>
<evidence type="ECO:0000256" key="2">
    <source>
        <dbReference type="ARBA" id="ARBA00022617"/>
    </source>
</evidence>
<sequence>NCLGVRNAPPLMNLAWQKEFMLDGGINHLDKAPLRALLDTCEMDSNLDTIVARLKKDKQYPSMFKSAFGSDKITTQKIMKALSQYMVMLISANSKYDKYMRHEVGGEFTPMEKEGYELFKANCTSCHKEPLFSDYSYRNNGLDSVFSDDGRYIITKNAKDKGLFKVPTLRNITLTYPYMHDGRYPMLYHALAHYSKKIINSPNLDPVLIHNGKVGFDFTDYDLMKLEVFLKTLTDTSFVKDKRFEKPKDINYKNQVYF</sequence>
<dbReference type="InterPro" id="IPR004852">
    <property type="entry name" value="Di-haem_cyt_c_peroxidsae"/>
</dbReference>
<dbReference type="AlphaFoldDB" id="A0A2W5GFM4"/>
<keyword evidence="2 6" id="KW-0349">Heme</keyword>
<organism evidence="8 9">
    <name type="scientific">Pseudopedobacter saltans</name>
    <dbReference type="NCBI Taxonomy" id="151895"/>
    <lineage>
        <taxon>Bacteria</taxon>
        <taxon>Pseudomonadati</taxon>
        <taxon>Bacteroidota</taxon>
        <taxon>Sphingobacteriia</taxon>
        <taxon>Sphingobacteriales</taxon>
        <taxon>Sphingobacteriaceae</taxon>
        <taxon>Pseudopedobacter</taxon>
    </lineage>
</organism>
<dbReference type="SUPFAM" id="SSF46626">
    <property type="entry name" value="Cytochrome c"/>
    <property type="match status" value="2"/>
</dbReference>
<accession>A0A2W5GFM4</accession>
<dbReference type="Pfam" id="PF00034">
    <property type="entry name" value="Cytochrom_C"/>
    <property type="match status" value="1"/>
</dbReference>
<dbReference type="PANTHER" id="PTHR30600">
    <property type="entry name" value="CYTOCHROME C PEROXIDASE-RELATED"/>
    <property type="match status" value="1"/>
</dbReference>
<evidence type="ECO:0000313" key="8">
    <source>
        <dbReference type="EMBL" id="PZP44486.1"/>
    </source>
</evidence>
<dbReference type="EMBL" id="QFOI01000312">
    <property type="protein sequence ID" value="PZP44486.1"/>
    <property type="molecule type" value="Genomic_DNA"/>
</dbReference>
<dbReference type="GO" id="GO:0030313">
    <property type="term" value="C:cell envelope"/>
    <property type="evidence" value="ECO:0007669"/>
    <property type="project" value="UniProtKB-SubCell"/>
</dbReference>
<protein>
    <submittedName>
        <fullName evidence="8">Cytochrome-c peroxidase</fullName>
    </submittedName>
</protein>
<dbReference type="Proteomes" id="UP000249645">
    <property type="component" value="Unassembled WGS sequence"/>
</dbReference>
<reference evidence="8 9" key="1">
    <citation type="submission" date="2017-11" db="EMBL/GenBank/DDBJ databases">
        <title>Infants hospitalized years apart are colonized by the same room-sourced microbial strains.</title>
        <authorList>
            <person name="Brooks B."/>
            <person name="Olm M.R."/>
            <person name="Firek B.A."/>
            <person name="Baker R."/>
            <person name="Thomas B.C."/>
            <person name="Morowitz M.J."/>
            <person name="Banfield J.F."/>
        </authorList>
    </citation>
    <scope>NUCLEOTIDE SEQUENCE [LARGE SCALE GENOMIC DNA]</scope>
    <source>
        <strain evidence="8">S2_009_000_R2_76</strain>
    </source>
</reference>
<comment type="caution">
    <text evidence="8">The sequence shown here is derived from an EMBL/GenBank/DDBJ whole genome shotgun (WGS) entry which is preliminary data.</text>
</comment>
<dbReference type="InterPro" id="IPR009056">
    <property type="entry name" value="Cyt_c-like_dom"/>
</dbReference>
<name>A0A2W5GFM4_9SPHI</name>
<dbReference type="GO" id="GO:0004130">
    <property type="term" value="F:cytochrome-c peroxidase activity"/>
    <property type="evidence" value="ECO:0007669"/>
    <property type="project" value="TreeGrafter"/>
</dbReference>
<evidence type="ECO:0000256" key="5">
    <source>
        <dbReference type="ARBA" id="ARBA00023004"/>
    </source>
</evidence>
<evidence type="ECO:0000256" key="3">
    <source>
        <dbReference type="ARBA" id="ARBA00022723"/>
    </source>
</evidence>
<evidence type="ECO:0000256" key="4">
    <source>
        <dbReference type="ARBA" id="ARBA00023002"/>
    </source>
</evidence>
<evidence type="ECO:0000313" key="9">
    <source>
        <dbReference type="Proteomes" id="UP000249645"/>
    </source>
</evidence>
<evidence type="ECO:0000259" key="7">
    <source>
        <dbReference type="PROSITE" id="PS51007"/>
    </source>
</evidence>
<evidence type="ECO:0000256" key="1">
    <source>
        <dbReference type="ARBA" id="ARBA00004196"/>
    </source>
</evidence>
<dbReference type="GO" id="GO:0046872">
    <property type="term" value="F:metal ion binding"/>
    <property type="evidence" value="ECO:0007669"/>
    <property type="project" value="UniProtKB-KW"/>
</dbReference>
<dbReference type="InterPro" id="IPR051395">
    <property type="entry name" value="Cytochrome_c_Peroxidase/MauG"/>
</dbReference>
<feature type="non-terminal residue" evidence="8">
    <location>
        <position position="1"/>
    </location>
</feature>